<dbReference type="PANTHER" id="PTHR43226:SF1">
    <property type="entry name" value="XAA-PRO DIPEPTIDASE"/>
    <property type="match status" value="1"/>
</dbReference>
<dbReference type="InterPro" id="IPR000994">
    <property type="entry name" value="Pept_M24"/>
</dbReference>
<dbReference type="InterPro" id="IPR052433">
    <property type="entry name" value="X-Pro_dipept-like"/>
</dbReference>
<evidence type="ECO:0000313" key="6">
    <source>
        <dbReference type="EMBL" id="TPX30478.1"/>
    </source>
</evidence>
<dbReference type="InterPro" id="IPR007865">
    <property type="entry name" value="Aminopep_P_N"/>
</dbReference>
<dbReference type="GO" id="GO:0006508">
    <property type="term" value="P:proteolysis"/>
    <property type="evidence" value="ECO:0007669"/>
    <property type="project" value="TreeGrafter"/>
</dbReference>
<feature type="domain" description="Aminopeptidase P N-terminal" evidence="5">
    <location>
        <begin position="27"/>
        <end position="163"/>
    </location>
</feature>
<dbReference type="Pfam" id="PF00557">
    <property type="entry name" value="Peptidase_M24"/>
    <property type="match status" value="1"/>
</dbReference>
<organism evidence="6 7">
    <name type="scientific">Synchytrium microbalum</name>
    <dbReference type="NCBI Taxonomy" id="1806994"/>
    <lineage>
        <taxon>Eukaryota</taxon>
        <taxon>Fungi</taxon>
        <taxon>Fungi incertae sedis</taxon>
        <taxon>Chytridiomycota</taxon>
        <taxon>Chytridiomycota incertae sedis</taxon>
        <taxon>Chytridiomycetes</taxon>
        <taxon>Synchytriales</taxon>
        <taxon>Synchytriaceae</taxon>
        <taxon>Synchytrium</taxon>
    </lineage>
</organism>
<gene>
    <name evidence="6" type="ORF">SmJEL517_g05961</name>
</gene>
<dbReference type="InterPro" id="IPR036005">
    <property type="entry name" value="Creatinase/aminopeptidase-like"/>
</dbReference>
<dbReference type="Gene3D" id="3.40.350.10">
    <property type="entry name" value="Creatinase/prolidase N-terminal domain"/>
    <property type="match status" value="1"/>
</dbReference>
<dbReference type="GO" id="GO:0070006">
    <property type="term" value="F:metalloaminopeptidase activity"/>
    <property type="evidence" value="ECO:0007669"/>
    <property type="project" value="InterPro"/>
</dbReference>
<comment type="cofactor">
    <cofactor evidence="1">
        <name>Mn(2+)</name>
        <dbReference type="ChEBI" id="CHEBI:29035"/>
    </cofactor>
</comment>
<evidence type="ECO:0000256" key="3">
    <source>
        <dbReference type="ARBA" id="ARBA00022801"/>
    </source>
</evidence>
<dbReference type="PANTHER" id="PTHR43226">
    <property type="entry name" value="XAA-PRO AMINOPEPTIDASE 3"/>
    <property type="match status" value="1"/>
</dbReference>
<comment type="caution">
    <text evidence="6">The sequence shown here is derived from an EMBL/GenBank/DDBJ whole genome shotgun (WGS) entry which is preliminary data.</text>
</comment>
<evidence type="ECO:0000313" key="7">
    <source>
        <dbReference type="Proteomes" id="UP000319731"/>
    </source>
</evidence>
<evidence type="ECO:0000256" key="1">
    <source>
        <dbReference type="ARBA" id="ARBA00001936"/>
    </source>
</evidence>
<dbReference type="STRING" id="1806994.A0A507BSX5"/>
<dbReference type="CDD" id="cd01087">
    <property type="entry name" value="Prolidase"/>
    <property type="match status" value="1"/>
</dbReference>
<dbReference type="Gene3D" id="3.90.230.10">
    <property type="entry name" value="Creatinase/methionine aminopeptidase superfamily"/>
    <property type="match status" value="1"/>
</dbReference>
<dbReference type="SMART" id="SM01011">
    <property type="entry name" value="AMP_N"/>
    <property type="match status" value="1"/>
</dbReference>
<dbReference type="RefSeq" id="XP_031022133.1">
    <property type="nucleotide sequence ID" value="XM_031171887.1"/>
</dbReference>
<dbReference type="Proteomes" id="UP000319731">
    <property type="component" value="Unassembled WGS sequence"/>
</dbReference>
<dbReference type="AlphaFoldDB" id="A0A507BSX5"/>
<dbReference type="SUPFAM" id="SSF53092">
    <property type="entry name" value="Creatinase/prolidase N-terminal domain"/>
    <property type="match status" value="1"/>
</dbReference>
<dbReference type="GO" id="GO:0030145">
    <property type="term" value="F:manganese ion binding"/>
    <property type="evidence" value="ECO:0007669"/>
    <property type="project" value="InterPro"/>
</dbReference>
<dbReference type="Pfam" id="PF05195">
    <property type="entry name" value="AMP_N"/>
    <property type="match status" value="1"/>
</dbReference>
<dbReference type="OrthoDB" id="10261878at2759"/>
<proteinExistence type="predicted"/>
<keyword evidence="2" id="KW-0479">Metal-binding</keyword>
<evidence type="ECO:0000256" key="2">
    <source>
        <dbReference type="ARBA" id="ARBA00022723"/>
    </source>
</evidence>
<dbReference type="InterPro" id="IPR029149">
    <property type="entry name" value="Creatin/AminoP/Spt16_N"/>
</dbReference>
<evidence type="ECO:0000256" key="4">
    <source>
        <dbReference type="ARBA" id="ARBA00023211"/>
    </source>
</evidence>
<keyword evidence="4" id="KW-0464">Manganese</keyword>
<evidence type="ECO:0000259" key="5">
    <source>
        <dbReference type="SMART" id="SM01011"/>
    </source>
</evidence>
<dbReference type="EMBL" id="QEAO01000068">
    <property type="protein sequence ID" value="TPX30478.1"/>
    <property type="molecule type" value="Genomic_DNA"/>
</dbReference>
<keyword evidence="7" id="KW-1185">Reference proteome</keyword>
<dbReference type="GeneID" id="42007184"/>
<name>A0A507BSX5_9FUNG</name>
<protein>
    <recommendedName>
        <fullName evidence="5">Aminopeptidase P N-terminal domain-containing protein</fullName>
    </recommendedName>
</protein>
<reference evidence="6 7" key="1">
    <citation type="journal article" date="2019" name="Sci. Rep.">
        <title>Comparative genomics of chytrid fungi reveal insights into the obligate biotrophic and pathogenic lifestyle of Synchytrium endobioticum.</title>
        <authorList>
            <person name="van de Vossenberg B.T.L.H."/>
            <person name="Warris S."/>
            <person name="Nguyen H.D.T."/>
            <person name="van Gent-Pelzer M.P.E."/>
            <person name="Joly D.L."/>
            <person name="van de Geest H.C."/>
            <person name="Bonants P.J.M."/>
            <person name="Smith D.S."/>
            <person name="Levesque C.A."/>
            <person name="van der Lee T.A.J."/>
        </authorList>
    </citation>
    <scope>NUCLEOTIDE SEQUENCE [LARGE SCALE GENOMIC DNA]</scope>
    <source>
        <strain evidence="6 7">JEL517</strain>
    </source>
</reference>
<keyword evidence="3" id="KW-0378">Hydrolase</keyword>
<accession>A0A507BSX5</accession>
<sequence length="470" mass="52746">MASKEWLPPNFYKEYIAEAKLHREKVIENLAFKEGAAAARILDFGSVYLKGNPSRLRKWSDVEEIFRQESFFYYITGCEEPDCHVVLNIATRECHLFIPKREADFGLWNGTPPTPVQAKATYDVEYCHYDDELVNVLSSIDGPVNVMDGEDIKLLGVAADRAESKHLRTAMSEARLIKSAFEIDMMRTAAQISGHAHIAVMKLMKSLKPGVDTEVQAHALFEYECFKKGCHHQAYGSICASGCDAATLHYVRNDKVLSTDPGTFLLIDSGCEFHTYASDITRTYPIGGKFSATEEGTIVYNIVLAAQKAVLAVIKSGINWEDMHRLANRVICEGLQKTGVLKGSVDELIDHFIPALFFPHGQEVHDVGGYPKGTERIDEPGIRYLRMRRKLVAGMVLTVEPGLYFIDDLLEPALKNPETAKYFDVETLERFRRVGGVRIEDDVVITQDGYDSLSCWIPKEIADIEFVMAT</sequence>
<dbReference type="SUPFAM" id="SSF55920">
    <property type="entry name" value="Creatinase/aminopeptidase"/>
    <property type="match status" value="1"/>
</dbReference>